<keyword evidence="7" id="KW-0732">Signal</keyword>
<comment type="caution">
    <text evidence="9">The sequence shown here is derived from an EMBL/GenBank/DDBJ whole genome shotgun (WGS) entry which is preliminary data.</text>
</comment>
<organism evidence="9 10">
    <name type="scientific">Cloeon dipterum</name>
    <dbReference type="NCBI Taxonomy" id="197152"/>
    <lineage>
        <taxon>Eukaryota</taxon>
        <taxon>Metazoa</taxon>
        <taxon>Ecdysozoa</taxon>
        <taxon>Arthropoda</taxon>
        <taxon>Hexapoda</taxon>
        <taxon>Insecta</taxon>
        <taxon>Pterygota</taxon>
        <taxon>Palaeoptera</taxon>
        <taxon>Ephemeroptera</taxon>
        <taxon>Pisciforma</taxon>
        <taxon>Baetidae</taxon>
        <taxon>Cloeon</taxon>
    </lineage>
</organism>
<keyword evidence="5" id="KW-1015">Disulfide bond</keyword>
<keyword evidence="4 6" id="KW-0720">Serine protease</keyword>
<proteinExistence type="inferred from homology"/>
<dbReference type="AlphaFoldDB" id="A0A8S1CJ85"/>
<evidence type="ECO:0000256" key="6">
    <source>
        <dbReference type="RuleBase" id="RU363034"/>
    </source>
</evidence>
<dbReference type="PANTHER" id="PTHR24276:SF91">
    <property type="entry name" value="AT26814P-RELATED"/>
    <property type="match status" value="1"/>
</dbReference>
<keyword evidence="3 6" id="KW-0378">Hydrolase</keyword>
<reference evidence="9 10" key="1">
    <citation type="submission" date="2020-04" db="EMBL/GenBank/DDBJ databases">
        <authorList>
            <person name="Alioto T."/>
            <person name="Alioto T."/>
            <person name="Gomez Garrido J."/>
        </authorList>
    </citation>
    <scope>NUCLEOTIDE SEQUENCE [LARGE SCALE GENOMIC DNA]</scope>
</reference>
<evidence type="ECO:0000256" key="5">
    <source>
        <dbReference type="ARBA" id="ARBA00023157"/>
    </source>
</evidence>
<dbReference type="PANTHER" id="PTHR24276">
    <property type="entry name" value="POLYSERASE-RELATED"/>
    <property type="match status" value="1"/>
</dbReference>
<dbReference type="Proteomes" id="UP000494165">
    <property type="component" value="Unassembled WGS sequence"/>
</dbReference>
<feature type="signal peptide" evidence="7">
    <location>
        <begin position="1"/>
        <end position="19"/>
    </location>
</feature>
<dbReference type="PROSITE" id="PS00134">
    <property type="entry name" value="TRYPSIN_HIS"/>
    <property type="match status" value="1"/>
</dbReference>
<comment type="similarity">
    <text evidence="1">Belongs to the peptidase S1 family.</text>
</comment>
<dbReference type="Pfam" id="PF00089">
    <property type="entry name" value="Trypsin"/>
    <property type="match status" value="1"/>
</dbReference>
<name>A0A8S1CJ85_9INSE</name>
<dbReference type="InterPro" id="IPR001254">
    <property type="entry name" value="Trypsin_dom"/>
</dbReference>
<dbReference type="PROSITE" id="PS00135">
    <property type="entry name" value="TRYPSIN_SER"/>
    <property type="match status" value="1"/>
</dbReference>
<dbReference type="FunFam" id="2.40.10.10:FF:000068">
    <property type="entry name" value="transmembrane protease serine 2"/>
    <property type="match status" value="1"/>
</dbReference>
<dbReference type="PRINTS" id="PR00722">
    <property type="entry name" value="CHYMOTRYPSIN"/>
</dbReference>
<dbReference type="SUPFAM" id="SSF50494">
    <property type="entry name" value="Trypsin-like serine proteases"/>
    <property type="match status" value="1"/>
</dbReference>
<evidence type="ECO:0000256" key="3">
    <source>
        <dbReference type="ARBA" id="ARBA00022801"/>
    </source>
</evidence>
<keyword evidence="2 6" id="KW-0645">Protease</keyword>
<protein>
    <recommendedName>
        <fullName evidence="8">Peptidase S1 domain-containing protein</fullName>
    </recommendedName>
</protein>
<sequence>MKWLPIISFALLFLALSEGVSPKRRSIGFVPLTDSPGSKIIGGENAVEGQIKYQVGIRMDDSYFCGGSLISDVVVLTAGHCVKGFSSFEVHLGALNFYDETEVGRIIVNTNVSTLHENYNGLVINNDIALLHLPDPVSGPNIEAVRLPSWTMANQTFANETGRVSGWGKPSDNATSISPDLKFADVLIISNEECQAWYGELVLNSNKICIGTNGGTENICSGDSGGPLVIYEDDGLPTEIGINSFVTSFGCESRFPGGLTRVTRYLGWLEVNAGITLRP</sequence>
<dbReference type="GO" id="GO:0006508">
    <property type="term" value="P:proteolysis"/>
    <property type="evidence" value="ECO:0007669"/>
    <property type="project" value="UniProtKB-KW"/>
</dbReference>
<evidence type="ECO:0000256" key="4">
    <source>
        <dbReference type="ARBA" id="ARBA00022825"/>
    </source>
</evidence>
<dbReference type="Gene3D" id="2.40.10.10">
    <property type="entry name" value="Trypsin-like serine proteases"/>
    <property type="match status" value="2"/>
</dbReference>
<dbReference type="InterPro" id="IPR050430">
    <property type="entry name" value="Peptidase_S1"/>
</dbReference>
<dbReference type="InterPro" id="IPR033116">
    <property type="entry name" value="TRYPSIN_SER"/>
</dbReference>
<evidence type="ECO:0000256" key="1">
    <source>
        <dbReference type="ARBA" id="ARBA00007664"/>
    </source>
</evidence>
<evidence type="ECO:0000256" key="2">
    <source>
        <dbReference type="ARBA" id="ARBA00022670"/>
    </source>
</evidence>
<dbReference type="PROSITE" id="PS50240">
    <property type="entry name" value="TRYPSIN_DOM"/>
    <property type="match status" value="1"/>
</dbReference>
<dbReference type="OrthoDB" id="5597713at2759"/>
<dbReference type="GO" id="GO:0004252">
    <property type="term" value="F:serine-type endopeptidase activity"/>
    <property type="evidence" value="ECO:0007669"/>
    <property type="project" value="InterPro"/>
</dbReference>
<evidence type="ECO:0000259" key="8">
    <source>
        <dbReference type="PROSITE" id="PS50240"/>
    </source>
</evidence>
<dbReference type="InterPro" id="IPR043504">
    <property type="entry name" value="Peptidase_S1_PA_chymotrypsin"/>
</dbReference>
<gene>
    <name evidence="9" type="ORF">CLODIP_2_CD06109</name>
</gene>
<dbReference type="InterPro" id="IPR018114">
    <property type="entry name" value="TRYPSIN_HIS"/>
</dbReference>
<evidence type="ECO:0000256" key="7">
    <source>
        <dbReference type="SAM" id="SignalP"/>
    </source>
</evidence>
<dbReference type="SMART" id="SM00020">
    <property type="entry name" value="Tryp_SPc"/>
    <property type="match status" value="1"/>
</dbReference>
<dbReference type="InterPro" id="IPR001314">
    <property type="entry name" value="Peptidase_S1A"/>
</dbReference>
<accession>A0A8S1CJ85</accession>
<dbReference type="InterPro" id="IPR009003">
    <property type="entry name" value="Peptidase_S1_PA"/>
</dbReference>
<dbReference type="EMBL" id="CADEPI010000020">
    <property type="protein sequence ID" value="CAB3365329.1"/>
    <property type="molecule type" value="Genomic_DNA"/>
</dbReference>
<evidence type="ECO:0000313" key="9">
    <source>
        <dbReference type="EMBL" id="CAB3365329.1"/>
    </source>
</evidence>
<feature type="chain" id="PRO_5035765348" description="Peptidase S1 domain-containing protein" evidence="7">
    <location>
        <begin position="20"/>
        <end position="279"/>
    </location>
</feature>
<feature type="domain" description="Peptidase S1" evidence="8">
    <location>
        <begin position="40"/>
        <end position="274"/>
    </location>
</feature>
<keyword evidence="10" id="KW-1185">Reference proteome</keyword>
<dbReference type="CDD" id="cd00190">
    <property type="entry name" value="Tryp_SPc"/>
    <property type="match status" value="1"/>
</dbReference>
<evidence type="ECO:0000313" key="10">
    <source>
        <dbReference type="Proteomes" id="UP000494165"/>
    </source>
</evidence>